<protein>
    <recommendedName>
        <fullName evidence="2">DUF6824 domain-containing protein</fullName>
    </recommendedName>
</protein>
<name>A0AAD2G8H8_9STRA</name>
<evidence type="ECO:0000259" key="2">
    <source>
        <dbReference type="Pfam" id="PF20710"/>
    </source>
</evidence>
<feature type="compositionally biased region" description="Basic and acidic residues" evidence="1">
    <location>
        <begin position="171"/>
        <end position="180"/>
    </location>
</feature>
<evidence type="ECO:0000313" key="4">
    <source>
        <dbReference type="Proteomes" id="UP001295423"/>
    </source>
</evidence>
<dbReference type="AlphaFoldDB" id="A0AAD2G8H8"/>
<organism evidence="3 4">
    <name type="scientific">Cylindrotheca closterium</name>
    <dbReference type="NCBI Taxonomy" id="2856"/>
    <lineage>
        <taxon>Eukaryota</taxon>
        <taxon>Sar</taxon>
        <taxon>Stramenopiles</taxon>
        <taxon>Ochrophyta</taxon>
        <taxon>Bacillariophyta</taxon>
        <taxon>Bacillariophyceae</taxon>
        <taxon>Bacillariophycidae</taxon>
        <taxon>Bacillariales</taxon>
        <taxon>Bacillariaceae</taxon>
        <taxon>Cylindrotheca</taxon>
    </lineage>
</organism>
<reference evidence="3" key="1">
    <citation type="submission" date="2023-08" db="EMBL/GenBank/DDBJ databases">
        <authorList>
            <person name="Audoor S."/>
            <person name="Bilcke G."/>
        </authorList>
    </citation>
    <scope>NUCLEOTIDE SEQUENCE</scope>
</reference>
<feature type="region of interest" description="Disordered" evidence="1">
    <location>
        <begin position="140"/>
        <end position="187"/>
    </location>
</feature>
<gene>
    <name evidence="3" type="ORF">CYCCA115_LOCUS21852</name>
</gene>
<dbReference type="Pfam" id="PF20710">
    <property type="entry name" value="DUF6824"/>
    <property type="match status" value="1"/>
</dbReference>
<comment type="caution">
    <text evidence="3">The sequence shown here is derived from an EMBL/GenBank/DDBJ whole genome shotgun (WGS) entry which is preliminary data.</text>
</comment>
<keyword evidence="4" id="KW-1185">Reference proteome</keyword>
<accession>A0AAD2G8H8</accession>
<dbReference type="InterPro" id="IPR049227">
    <property type="entry name" value="DUF6824"/>
</dbReference>
<feature type="compositionally biased region" description="Basic and acidic residues" evidence="1">
    <location>
        <begin position="144"/>
        <end position="158"/>
    </location>
</feature>
<feature type="domain" description="DUF6824" evidence="2">
    <location>
        <begin position="224"/>
        <end position="315"/>
    </location>
</feature>
<dbReference type="Proteomes" id="UP001295423">
    <property type="component" value="Unassembled WGS sequence"/>
</dbReference>
<dbReference type="EMBL" id="CAKOGP040002269">
    <property type="protein sequence ID" value="CAJ1966269.1"/>
    <property type="molecule type" value="Genomic_DNA"/>
</dbReference>
<sequence length="319" mass="36311">MLFKQDAVRSLSPCWKSDGEEFWAGRSINTINSNARDEDLQQNNVFGSRANLEAEDFTQSVDYLDLMKDVEKTYRELTPIPPAMPETQTWNIEAKQFLHSGQHFDPRQLNPAAASEIGQIGGGHQDQPTAERPRLTLSGDELFPESHEPPTDQQKPEAVEGNLKPPPYNPSDHEEVDPHQRNRSASSINQLDQDLAEKSSLAASAALAAVVEIYLYDDDLTPQDIILGRGGGSNPIKSEGNRRWLDIIAPAWKLNYKKLTRKDDKSRFAKTLIFWLRSENYRFVEPTKDSAGQKCWIEVRHEDARIYNKVMHKMRCTHK</sequence>
<proteinExistence type="predicted"/>
<evidence type="ECO:0000256" key="1">
    <source>
        <dbReference type="SAM" id="MobiDB-lite"/>
    </source>
</evidence>
<evidence type="ECO:0000313" key="3">
    <source>
        <dbReference type="EMBL" id="CAJ1966269.1"/>
    </source>
</evidence>